<dbReference type="Pfam" id="PF01244">
    <property type="entry name" value="Peptidase_M19"/>
    <property type="match status" value="1"/>
</dbReference>
<keyword evidence="2" id="KW-1185">Reference proteome</keyword>
<gene>
    <name evidence="1" type="ORF">HUF19_07760</name>
</gene>
<name>A0ABY6AF86_9GAMM</name>
<evidence type="ECO:0000313" key="1">
    <source>
        <dbReference type="EMBL" id="UXD89367.1"/>
    </source>
</evidence>
<reference evidence="2" key="1">
    <citation type="submission" date="2020-06" db="EMBL/GenBank/DDBJ databases">
        <title>Thalassolituus marinus alknpb1M-1, a hydrocarbon-degrading bacterium isolated from the deep-sea overlying water using an in-situ strategy from the South China Sea basin.</title>
        <authorList>
            <person name="Dong C."/>
            <person name="Chen Y."/>
            <person name="Shao Z."/>
        </authorList>
    </citation>
    <scope>NUCLEOTIDE SEQUENCE [LARGE SCALE GENOMIC DNA]</scope>
    <source>
        <strain evidence="2">alknpb1M-1</strain>
    </source>
</reference>
<proteinExistence type="predicted"/>
<dbReference type="Proteomes" id="UP001065322">
    <property type="component" value="Chromosome"/>
</dbReference>
<organism evidence="1 2">
    <name type="scientific">Thalassolituus hydrocarboniclasticus</name>
    <dbReference type="NCBI Taxonomy" id="2742796"/>
    <lineage>
        <taxon>Bacteria</taxon>
        <taxon>Pseudomonadati</taxon>
        <taxon>Pseudomonadota</taxon>
        <taxon>Gammaproteobacteria</taxon>
        <taxon>Oceanospirillales</taxon>
        <taxon>Oceanospirillaceae</taxon>
        <taxon>Thalassolituus</taxon>
    </lineage>
</organism>
<dbReference type="SUPFAM" id="SSF51556">
    <property type="entry name" value="Metallo-dependent hydrolases"/>
    <property type="match status" value="1"/>
</dbReference>
<dbReference type="Gene3D" id="3.20.20.140">
    <property type="entry name" value="Metal-dependent hydrolases"/>
    <property type="match status" value="1"/>
</dbReference>
<dbReference type="PANTHER" id="PTHR10443">
    <property type="entry name" value="MICROSOMAL DIPEPTIDASE"/>
    <property type="match status" value="1"/>
</dbReference>
<dbReference type="PANTHER" id="PTHR10443:SF12">
    <property type="entry name" value="DIPEPTIDASE"/>
    <property type="match status" value="1"/>
</dbReference>
<dbReference type="InterPro" id="IPR032466">
    <property type="entry name" value="Metal_Hydrolase"/>
</dbReference>
<dbReference type="PROSITE" id="PS51365">
    <property type="entry name" value="RENAL_DIPEPTIDASE_2"/>
    <property type="match status" value="1"/>
</dbReference>
<accession>A0ABY6AF86</accession>
<dbReference type="EMBL" id="CP054475">
    <property type="protein sequence ID" value="UXD89367.1"/>
    <property type="molecule type" value="Genomic_DNA"/>
</dbReference>
<dbReference type="CDD" id="cd01301">
    <property type="entry name" value="rDP_like"/>
    <property type="match status" value="1"/>
</dbReference>
<protein>
    <submittedName>
        <fullName evidence="1">Dipeptidase</fullName>
    </submittedName>
</protein>
<sequence>MNSVKSHKPWPVSAEARALHQTLLIGDWHADSLLWDRNLLQRSDYGQVDFPRLREGNVALQVFTAVTKSPSGQNYHANSKDAADNITPLAIAQTWPVASWSSLYERALYQVTRLKNYADKAPEQLTLIRTAADIKAVVSAREQGKPLIGALMGMEGGHPLEGNIENLDKLYNAGYRLIGLQHFFDNELGGSLHGTSNAGLTPFGRKVVLRAAEKNMIIDLAHSSPQVVKDVLAITAQPLVVSHSGIFSHCQVKRNFPDALMKQIAATGGVIGIGYWKDVTCDDTPAGIARTIRSAIDLLGEDHVSLGSDFDGAVATQFDTSELAALTHEMLRQGFSKQEIHKVMGGNMLRVLLQILP</sequence>
<evidence type="ECO:0000313" key="2">
    <source>
        <dbReference type="Proteomes" id="UP001065322"/>
    </source>
</evidence>
<dbReference type="InterPro" id="IPR008257">
    <property type="entry name" value="Pept_M19"/>
</dbReference>